<evidence type="ECO:0000313" key="5">
    <source>
        <dbReference type="RefSeq" id="XP_005185766.3"/>
    </source>
</evidence>
<dbReference type="VEuPathDB" id="VectorBase:MDOMA2_001231"/>
<name>A0A9J7I4H1_MUSDO</name>
<proteinExistence type="inferred from homology"/>
<comment type="similarity">
    <text evidence="1">Belongs to the thioesterase PaaI family.</text>
</comment>
<dbReference type="InterPro" id="IPR039298">
    <property type="entry name" value="ACOT13"/>
</dbReference>
<dbReference type="CDD" id="cd03443">
    <property type="entry name" value="PaaI_thioesterase"/>
    <property type="match status" value="1"/>
</dbReference>
<keyword evidence="2" id="KW-0378">Hydrolase</keyword>
<dbReference type="OrthoDB" id="46529at2759"/>
<dbReference type="AlphaFoldDB" id="A0A9J7I4H1"/>
<evidence type="ECO:0000256" key="2">
    <source>
        <dbReference type="ARBA" id="ARBA00022801"/>
    </source>
</evidence>
<sequence length="180" mass="19492">MYDVSLFVLKAFTRLIIPLGPTSYCFDLIENVEHYLRMSAKRGVEFLKSVAEYYGKAGGHDSLTNVFKVTGGGDGRCIGEFLVAKSHLNAAGTLHGGFIATIVDHVTSYALMSTDSHPGTSVDLRVSYMSPAKESDDVIVDATTLKVGKSLAFIDCVLRKKSDGTIIAKGGQTKYVNFKK</sequence>
<keyword evidence="4" id="KW-1185">Reference proteome</keyword>
<reference evidence="5" key="1">
    <citation type="submission" date="2025-08" db="UniProtKB">
        <authorList>
            <consortium name="RefSeq"/>
        </authorList>
    </citation>
    <scope>IDENTIFICATION</scope>
    <source>
        <strain evidence="5">Aabys</strain>
        <tissue evidence="5">Whole body</tissue>
    </source>
</reference>
<protein>
    <submittedName>
        <fullName evidence="5">Acyl-coenzyme A thioesterase 13</fullName>
    </submittedName>
</protein>
<dbReference type="InterPro" id="IPR006683">
    <property type="entry name" value="Thioestr_dom"/>
</dbReference>
<dbReference type="InterPro" id="IPR003736">
    <property type="entry name" value="PAAI_dom"/>
</dbReference>
<dbReference type="PANTHER" id="PTHR21660">
    <property type="entry name" value="THIOESTERASE SUPERFAMILY MEMBER-RELATED"/>
    <property type="match status" value="1"/>
</dbReference>
<dbReference type="Gene3D" id="3.10.129.10">
    <property type="entry name" value="Hotdog Thioesterase"/>
    <property type="match status" value="1"/>
</dbReference>
<gene>
    <name evidence="5" type="primary">LOC101897518</name>
</gene>
<evidence type="ECO:0000256" key="1">
    <source>
        <dbReference type="ARBA" id="ARBA00008324"/>
    </source>
</evidence>
<accession>A0A9J7I4H1</accession>
<dbReference type="Proteomes" id="UP001652621">
    <property type="component" value="Unplaced"/>
</dbReference>
<dbReference type="SUPFAM" id="SSF54637">
    <property type="entry name" value="Thioesterase/thiol ester dehydrase-isomerase"/>
    <property type="match status" value="1"/>
</dbReference>
<dbReference type="Pfam" id="PF03061">
    <property type="entry name" value="4HBT"/>
    <property type="match status" value="1"/>
</dbReference>
<dbReference type="GO" id="GO:0047617">
    <property type="term" value="F:fatty acyl-CoA hydrolase activity"/>
    <property type="evidence" value="ECO:0007669"/>
    <property type="project" value="InterPro"/>
</dbReference>
<organism evidence="4 5">
    <name type="scientific">Musca domestica</name>
    <name type="common">House fly</name>
    <dbReference type="NCBI Taxonomy" id="7370"/>
    <lineage>
        <taxon>Eukaryota</taxon>
        <taxon>Metazoa</taxon>
        <taxon>Ecdysozoa</taxon>
        <taxon>Arthropoda</taxon>
        <taxon>Hexapoda</taxon>
        <taxon>Insecta</taxon>
        <taxon>Pterygota</taxon>
        <taxon>Neoptera</taxon>
        <taxon>Endopterygota</taxon>
        <taxon>Diptera</taxon>
        <taxon>Brachycera</taxon>
        <taxon>Muscomorpha</taxon>
        <taxon>Muscoidea</taxon>
        <taxon>Muscidae</taxon>
        <taxon>Musca</taxon>
    </lineage>
</organism>
<dbReference type="GeneID" id="101897518"/>
<dbReference type="PANTHER" id="PTHR21660:SF1">
    <property type="entry name" value="ACYL-COENZYME A THIOESTERASE 13"/>
    <property type="match status" value="1"/>
</dbReference>
<evidence type="ECO:0000313" key="4">
    <source>
        <dbReference type="Proteomes" id="UP001652621"/>
    </source>
</evidence>
<dbReference type="NCBIfam" id="TIGR00369">
    <property type="entry name" value="unchar_dom_1"/>
    <property type="match status" value="1"/>
</dbReference>
<dbReference type="RefSeq" id="XP_005185766.3">
    <property type="nucleotide sequence ID" value="XM_005185709.4"/>
</dbReference>
<feature type="domain" description="Thioesterase" evidence="3">
    <location>
        <begin position="92"/>
        <end position="166"/>
    </location>
</feature>
<evidence type="ECO:0000259" key="3">
    <source>
        <dbReference type="Pfam" id="PF03061"/>
    </source>
</evidence>
<dbReference type="InterPro" id="IPR029069">
    <property type="entry name" value="HotDog_dom_sf"/>
</dbReference>
<dbReference type="KEGG" id="mde:101897518"/>